<evidence type="ECO:0000256" key="4">
    <source>
        <dbReference type="ARBA" id="ARBA00022982"/>
    </source>
</evidence>
<dbReference type="SUPFAM" id="SSF46626">
    <property type="entry name" value="Cytochrome c"/>
    <property type="match status" value="1"/>
</dbReference>
<dbReference type="PROSITE" id="PS51007">
    <property type="entry name" value="CYTC"/>
    <property type="match status" value="1"/>
</dbReference>
<evidence type="ECO:0000256" key="6">
    <source>
        <dbReference type="PROSITE-ProRule" id="PRU00433"/>
    </source>
</evidence>
<dbReference type="PANTHER" id="PTHR33751">
    <property type="entry name" value="CBB3-TYPE CYTOCHROME C OXIDASE SUBUNIT FIXP"/>
    <property type="match status" value="1"/>
</dbReference>
<dbReference type="Pfam" id="PF00034">
    <property type="entry name" value="Cytochrom_C"/>
    <property type="match status" value="1"/>
</dbReference>
<evidence type="ECO:0000256" key="2">
    <source>
        <dbReference type="ARBA" id="ARBA00022617"/>
    </source>
</evidence>
<dbReference type="InterPro" id="IPR050597">
    <property type="entry name" value="Cytochrome_c_Oxidase_Subunit"/>
</dbReference>
<evidence type="ECO:0000256" key="3">
    <source>
        <dbReference type="ARBA" id="ARBA00022723"/>
    </source>
</evidence>
<reference evidence="8 9" key="1">
    <citation type="submission" date="2023-09" db="EMBL/GenBank/DDBJ databases">
        <authorList>
            <person name="Qi X."/>
        </authorList>
    </citation>
    <scope>NUCLEOTIDE SEQUENCE [LARGE SCALE GENOMIC DNA]</scope>
    <source>
        <strain evidence="8 9">S1-1</strain>
    </source>
</reference>
<accession>A0ABZ0GIP7</accession>
<evidence type="ECO:0000313" key="9">
    <source>
        <dbReference type="Proteomes" id="UP001301442"/>
    </source>
</evidence>
<dbReference type="PANTHER" id="PTHR33751:SF9">
    <property type="entry name" value="CYTOCHROME C4"/>
    <property type="match status" value="1"/>
</dbReference>
<evidence type="ECO:0000256" key="5">
    <source>
        <dbReference type="ARBA" id="ARBA00023004"/>
    </source>
</evidence>
<protein>
    <submittedName>
        <fullName evidence="8">C-type cytochrome</fullName>
    </submittedName>
</protein>
<dbReference type="EMBL" id="CP136600">
    <property type="protein sequence ID" value="WOH35710.1"/>
    <property type="molecule type" value="Genomic_DNA"/>
</dbReference>
<feature type="domain" description="Cytochrome c" evidence="7">
    <location>
        <begin position="125"/>
        <end position="216"/>
    </location>
</feature>
<dbReference type="InterPro" id="IPR009056">
    <property type="entry name" value="Cyt_c-like_dom"/>
</dbReference>
<dbReference type="Proteomes" id="UP001301442">
    <property type="component" value="Chromosome"/>
</dbReference>
<dbReference type="Gene3D" id="1.10.760.10">
    <property type="entry name" value="Cytochrome c-like domain"/>
    <property type="match status" value="2"/>
</dbReference>
<keyword evidence="9" id="KW-1185">Reference proteome</keyword>
<evidence type="ECO:0000313" key="8">
    <source>
        <dbReference type="EMBL" id="WOH35710.1"/>
    </source>
</evidence>
<dbReference type="RefSeq" id="WP_348394526.1">
    <property type="nucleotide sequence ID" value="NZ_CP136600.1"/>
</dbReference>
<name>A0ABZ0GIP7_9GAMM</name>
<evidence type="ECO:0000259" key="7">
    <source>
        <dbReference type="PROSITE" id="PS51007"/>
    </source>
</evidence>
<gene>
    <name evidence="8" type="ORF">RI844_09980</name>
</gene>
<sequence>MNKQLTFVALIGILAVYGYITFSAEQSSLLKKYSPDLNDKTVQISSVTHQNCNSCHTPNGEDFIASNGFLAGQGRSYITKQINDLAIGARIIENVNIVNHKLSTLEIENYAENFSNQSRFANVSEGSISGKLLYEKGDDARQIPACMSCHVKNGKGIDSADIPALSGQTHEYIIKQLIDFRAGIRSNDKNQMMQKIAIRLTDQDIEAISHHITSLK</sequence>
<keyword evidence="5 6" id="KW-0408">Iron</keyword>
<keyword evidence="4" id="KW-0249">Electron transport</keyword>
<dbReference type="InterPro" id="IPR036909">
    <property type="entry name" value="Cyt_c-like_dom_sf"/>
</dbReference>
<organism evidence="8 9">
    <name type="scientific">Thalassotalea fonticola</name>
    <dbReference type="NCBI Taxonomy" id="3065649"/>
    <lineage>
        <taxon>Bacteria</taxon>
        <taxon>Pseudomonadati</taxon>
        <taxon>Pseudomonadota</taxon>
        <taxon>Gammaproteobacteria</taxon>
        <taxon>Alteromonadales</taxon>
        <taxon>Colwelliaceae</taxon>
        <taxon>Thalassotalea</taxon>
    </lineage>
</organism>
<keyword evidence="1" id="KW-0813">Transport</keyword>
<keyword evidence="2 6" id="KW-0349">Heme</keyword>
<evidence type="ECO:0000256" key="1">
    <source>
        <dbReference type="ARBA" id="ARBA00022448"/>
    </source>
</evidence>
<keyword evidence="3 6" id="KW-0479">Metal-binding</keyword>
<proteinExistence type="predicted"/>